<dbReference type="Proteomes" id="UP000237347">
    <property type="component" value="Unassembled WGS sequence"/>
</dbReference>
<dbReference type="GO" id="GO:0030267">
    <property type="term" value="F:glyoxylate reductase (NADPH) activity"/>
    <property type="evidence" value="ECO:0007669"/>
    <property type="project" value="UniProtKB-EC"/>
</dbReference>
<dbReference type="InterPro" id="IPR036291">
    <property type="entry name" value="NAD(P)-bd_dom_sf"/>
</dbReference>
<keyword evidence="1" id="KW-0521">NADP</keyword>
<dbReference type="SUPFAM" id="SSF52283">
    <property type="entry name" value="Formate/glycerate dehydrogenase catalytic domain-like"/>
    <property type="match status" value="2"/>
</dbReference>
<evidence type="ECO:0000259" key="5">
    <source>
        <dbReference type="Pfam" id="PF00389"/>
    </source>
</evidence>
<evidence type="ECO:0000313" key="7">
    <source>
        <dbReference type="EMBL" id="KAK7855112.1"/>
    </source>
</evidence>
<dbReference type="Gene3D" id="3.40.50.720">
    <property type="entry name" value="NAD(P)-binding Rossmann-like Domain"/>
    <property type="match status" value="4"/>
</dbReference>
<dbReference type="InterPro" id="IPR029752">
    <property type="entry name" value="D-isomer_DH_CS1"/>
</dbReference>
<keyword evidence="3" id="KW-0520">NAD</keyword>
<evidence type="ECO:0000256" key="3">
    <source>
        <dbReference type="ARBA" id="ARBA00023027"/>
    </source>
</evidence>
<dbReference type="InterPro" id="IPR006139">
    <property type="entry name" value="D-isomer_2_OHA_DH_cat_dom"/>
</dbReference>
<accession>A0AAW0LVC3</accession>
<dbReference type="GO" id="GO:0005829">
    <property type="term" value="C:cytosol"/>
    <property type="evidence" value="ECO:0007669"/>
    <property type="project" value="TreeGrafter"/>
</dbReference>
<dbReference type="PANTHER" id="PTHR10996">
    <property type="entry name" value="2-HYDROXYACID DEHYDROGENASE-RELATED"/>
    <property type="match status" value="1"/>
</dbReference>
<evidence type="ECO:0000256" key="1">
    <source>
        <dbReference type="ARBA" id="ARBA00022857"/>
    </source>
</evidence>
<sequence>MESIGVLMLNPMNSYLEQELQRRYNLFKLWTAPQKPQFIKEHADSIRAVVGSYTAGADAELIEALPRLEIVSSFSVGVDKIDLAKCREKGIRVTYTPDVLTEDVADLAIGLMLAVLRRLCESDRYVRSGKWKKGDYKLTTKFSGKTVGLIGLGRIGMAVAKRAEAFNCPICYYSRTEKSDTKYKYYPSVVELASNCQILVVACPLTEETRHIVNSEVMNALGPKGVLINIGRGPHVDEPELVSALIEGRLGGAGLDVYEHEPEVPEELFGLENVVLLPHVGSATVETRKDMADLVLGNLEAHFSNKPLLTPMPKSLMESIDVLMLCPMISYLEQELQRRFNVLKLWTAPEKSRFIKDNSATIRAIVADGSHGADAKMIEALPRLEIVSSNSVGVDKIDVKKCREKGVRVTYTPDVLTDEVADLAIGLILAVLRRLCESDRYVRSGKWKKGDFRLTTKFTGKTVGIIGLGRIGMAIAKRAEAFNCPICYYSRTEKPDTKYKYYPSVLELASNCQILVVACSLTAETRHIVNREVMNALGPKGVLINIGRGPHVDEPELVSALVEGRLGGAGLDVYEHEPEVPEELFGLENVVLLPHVGTATVETRKAMADLVVGNLEAHFSNKPLLTPLL</sequence>
<protein>
    <recommendedName>
        <fullName evidence="4">glyoxylate reductase (NADP(+))</fullName>
        <ecNumber evidence="4">1.1.1.79</ecNumber>
    </recommendedName>
</protein>
<dbReference type="InterPro" id="IPR050223">
    <property type="entry name" value="D-isomer_2-hydroxyacid_DH"/>
</dbReference>
<proteinExistence type="predicted"/>
<keyword evidence="2" id="KW-0560">Oxidoreductase</keyword>
<dbReference type="GO" id="GO:0016618">
    <property type="term" value="F:hydroxypyruvate reductase [NAD(P)H] activity"/>
    <property type="evidence" value="ECO:0007669"/>
    <property type="project" value="TreeGrafter"/>
</dbReference>
<dbReference type="Pfam" id="PF02826">
    <property type="entry name" value="2-Hacid_dh_C"/>
    <property type="match status" value="2"/>
</dbReference>
<evidence type="ECO:0000259" key="6">
    <source>
        <dbReference type="Pfam" id="PF02826"/>
    </source>
</evidence>
<dbReference type="PANTHER" id="PTHR10996:SF178">
    <property type="entry name" value="2-HYDROXYACID DEHYDROGENASE YGL185C-RELATED"/>
    <property type="match status" value="1"/>
</dbReference>
<evidence type="ECO:0000313" key="8">
    <source>
        <dbReference type="Proteomes" id="UP000237347"/>
    </source>
</evidence>
<feature type="domain" description="D-isomer specific 2-hydroxyacid dehydrogenase NAD-binding" evidence="6">
    <location>
        <begin position="425"/>
        <end position="597"/>
    </location>
</feature>
<keyword evidence="8" id="KW-1185">Reference proteome</keyword>
<dbReference type="SUPFAM" id="SSF51735">
    <property type="entry name" value="NAD(P)-binding Rossmann-fold domains"/>
    <property type="match status" value="2"/>
</dbReference>
<dbReference type="EC" id="1.1.1.79" evidence="4"/>
<evidence type="ECO:0000256" key="2">
    <source>
        <dbReference type="ARBA" id="ARBA00023002"/>
    </source>
</evidence>
<dbReference type="EMBL" id="PKMF04000049">
    <property type="protein sequence ID" value="KAK7855112.1"/>
    <property type="molecule type" value="Genomic_DNA"/>
</dbReference>
<name>A0AAW0LVC3_QUESU</name>
<dbReference type="FunFam" id="3.40.50.720:FF:000213">
    <property type="entry name" value="Putative 2-hydroxyacid dehydrogenase"/>
    <property type="match status" value="2"/>
</dbReference>
<feature type="domain" description="D-isomer specific 2-hydroxyacid dehydrogenase catalytic" evidence="5">
    <location>
        <begin position="6"/>
        <end position="310"/>
    </location>
</feature>
<dbReference type="PROSITE" id="PS00065">
    <property type="entry name" value="D_2_HYDROXYACID_DH_1"/>
    <property type="match status" value="1"/>
</dbReference>
<gene>
    <name evidence="7" type="primary">HPPR_1</name>
    <name evidence="7" type="ORF">CFP56_029763</name>
</gene>
<reference evidence="7 8" key="1">
    <citation type="journal article" date="2018" name="Sci. Data">
        <title>The draft genome sequence of cork oak.</title>
        <authorList>
            <person name="Ramos A.M."/>
            <person name="Usie A."/>
            <person name="Barbosa P."/>
            <person name="Barros P.M."/>
            <person name="Capote T."/>
            <person name="Chaves I."/>
            <person name="Simoes F."/>
            <person name="Abreu I."/>
            <person name="Carrasquinho I."/>
            <person name="Faro C."/>
            <person name="Guimaraes J.B."/>
            <person name="Mendonca D."/>
            <person name="Nobrega F."/>
            <person name="Rodrigues L."/>
            <person name="Saibo N.J.M."/>
            <person name="Varela M.C."/>
            <person name="Egas C."/>
            <person name="Matos J."/>
            <person name="Miguel C.M."/>
            <person name="Oliveira M.M."/>
            <person name="Ricardo C.P."/>
            <person name="Goncalves S."/>
        </authorList>
    </citation>
    <scope>NUCLEOTIDE SEQUENCE [LARGE SCALE GENOMIC DNA]</scope>
    <source>
        <strain evidence="8">cv. HL8</strain>
    </source>
</reference>
<dbReference type="Pfam" id="PF00389">
    <property type="entry name" value="2-Hacid_dh"/>
    <property type="match status" value="2"/>
</dbReference>
<dbReference type="CDD" id="cd12156">
    <property type="entry name" value="HPPR"/>
    <property type="match status" value="2"/>
</dbReference>
<comment type="caution">
    <text evidence="7">The sequence shown here is derived from an EMBL/GenBank/DDBJ whole genome shotgun (WGS) entry which is preliminary data.</text>
</comment>
<dbReference type="InterPro" id="IPR006140">
    <property type="entry name" value="D-isomer_DH_NAD-bd"/>
</dbReference>
<dbReference type="AlphaFoldDB" id="A0AAW0LVC3"/>
<feature type="domain" description="D-isomer specific 2-hydroxyacid dehydrogenase NAD-binding" evidence="6">
    <location>
        <begin position="109"/>
        <end position="281"/>
    </location>
</feature>
<dbReference type="GO" id="GO:0009853">
    <property type="term" value="P:photorespiration"/>
    <property type="evidence" value="ECO:0007669"/>
    <property type="project" value="UniProtKB-ARBA"/>
</dbReference>
<dbReference type="GO" id="GO:0051287">
    <property type="term" value="F:NAD binding"/>
    <property type="evidence" value="ECO:0007669"/>
    <property type="project" value="InterPro"/>
</dbReference>
<evidence type="ECO:0000256" key="4">
    <source>
        <dbReference type="ARBA" id="ARBA00066661"/>
    </source>
</evidence>
<organism evidence="7 8">
    <name type="scientific">Quercus suber</name>
    <name type="common">Cork oak</name>
    <dbReference type="NCBI Taxonomy" id="58331"/>
    <lineage>
        <taxon>Eukaryota</taxon>
        <taxon>Viridiplantae</taxon>
        <taxon>Streptophyta</taxon>
        <taxon>Embryophyta</taxon>
        <taxon>Tracheophyta</taxon>
        <taxon>Spermatophyta</taxon>
        <taxon>Magnoliopsida</taxon>
        <taxon>eudicotyledons</taxon>
        <taxon>Gunneridae</taxon>
        <taxon>Pentapetalae</taxon>
        <taxon>rosids</taxon>
        <taxon>fabids</taxon>
        <taxon>Fagales</taxon>
        <taxon>Fagaceae</taxon>
        <taxon>Quercus</taxon>
    </lineage>
</organism>
<feature type="domain" description="D-isomer specific 2-hydroxyacid dehydrogenase catalytic" evidence="5">
    <location>
        <begin position="336"/>
        <end position="626"/>
    </location>
</feature>